<gene>
    <name evidence="1" type="ORF">BA195_03730</name>
</gene>
<dbReference type="STRING" id="447689.BA195_03730"/>
<protein>
    <submittedName>
        <fullName evidence="1">Uncharacterized protein</fullName>
    </submittedName>
</protein>
<comment type="caution">
    <text evidence="1">The sequence shown here is derived from an EMBL/GenBank/DDBJ whole genome shotgun (WGS) entry which is preliminary data.</text>
</comment>
<reference evidence="1 2" key="1">
    <citation type="submission" date="2016-06" db="EMBL/GenBank/DDBJ databases">
        <title>Draft Genome Sequence of Tenacibaculum soleae UCD-KL19.</title>
        <authorList>
            <person name="Eisen J.A."/>
            <person name="Coil D.A."/>
            <person name="Lujan K.M."/>
        </authorList>
    </citation>
    <scope>NUCLEOTIDE SEQUENCE [LARGE SCALE GENOMIC DNA]</scope>
    <source>
        <strain evidence="1 2">UCD-KL19</strain>
    </source>
</reference>
<proteinExistence type="predicted"/>
<dbReference type="AlphaFoldDB" id="A0A1B9Y1X8"/>
<organism evidence="1 2">
    <name type="scientific">Tenacibaculum soleae</name>
    <dbReference type="NCBI Taxonomy" id="447689"/>
    <lineage>
        <taxon>Bacteria</taxon>
        <taxon>Pseudomonadati</taxon>
        <taxon>Bacteroidota</taxon>
        <taxon>Flavobacteriia</taxon>
        <taxon>Flavobacteriales</taxon>
        <taxon>Flavobacteriaceae</taxon>
        <taxon>Tenacibaculum</taxon>
    </lineage>
</organism>
<evidence type="ECO:0000313" key="1">
    <source>
        <dbReference type="EMBL" id="OCK43817.1"/>
    </source>
</evidence>
<evidence type="ECO:0000313" key="2">
    <source>
        <dbReference type="Proteomes" id="UP000093186"/>
    </source>
</evidence>
<accession>A0A1B9Y1X8</accession>
<dbReference type="EMBL" id="MAKX01000001">
    <property type="protein sequence ID" value="OCK43817.1"/>
    <property type="molecule type" value="Genomic_DNA"/>
</dbReference>
<name>A0A1B9Y1X8_9FLAO</name>
<sequence>MLCFSINKNNRYKNTTFTKNKTFFHAYFKASSYDINRYNFFYFYFFIKIKLYKSAENVFNLIFYQKKFADTKKALKFALAF</sequence>
<dbReference type="Proteomes" id="UP000093186">
    <property type="component" value="Unassembled WGS sequence"/>
</dbReference>
<keyword evidence="2" id="KW-1185">Reference proteome</keyword>